<evidence type="ECO:0000256" key="5">
    <source>
        <dbReference type="PROSITE-ProRule" id="PRU00520"/>
    </source>
</evidence>
<dbReference type="InterPro" id="IPR001792">
    <property type="entry name" value="Acylphosphatase-like_dom"/>
</dbReference>
<comment type="caution">
    <text evidence="8">The sequence shown here is derived from an EMBL/GenBank/DDBJ whole genome shotgun (WGS) entry which is preliminary data.</text>
</comment>
<feature type="active site" evidence="5">
    <location>
        <position position="39"/>
    </location>
</feature>
<dbReference type="GO" id="GO:0003998">
    <property type="term" value="F:acylphosphatase activity"/>
    <property type="evidence" value="ECO:0007669"/>
    <property type="project" value="UniProtKB-EC"/>
</dbReference>
<dbReference type="InterPro" id="IPR017968">
    <property type="entry name" value="Acylphosphatase_CS"/>
</dbReference>
<dbReference type="PANTHER" id="PTHR47268">
    <property type="entry name" value="ACYLPHOSPHATASE"/>
    <property type="match status" value="1"/>
</dbReference>
<organism evidence="8 9">
    <name type="scientific">Enterococcus mundtii</name>
    <dbReference type="NCBI Taxonomy" id="53346"/>
    <lineage>
        <taxon>Bacteria</taxon>
        <taxon>Bacillati</taxon>
        <taxon>Bacillota</taxon>
        <taxon>Bacilli</taxon>
        <taxon>Lactobacillales</taxon>
        <taxon>Enterococcaceae</taxon>
        <taxon>Enterococcus</taxon>
    </lineage>
</organism>
<dbReference type="PROSITE" id="PS00150">
    <property type="entry name" value="ACYLPHOSPHATASE_1"/>
    <property type="match status" value="1"/>
</dbReference>
<comment type="catalytic activity">
    <reaction evidence="4 5">
        <text>an acyl phosphate + H2O = a carboxylate + phosphate + H(+)</text>
        <dbReference type="Rhea" id="RHEA:14965"/>
        <dbReference type="ChEBI" id="CHEBI:15377"/>
        <dbReference type="ChEBI" id="CHEBI:15378"/>
        <dbReference type="ChEBI" id="CHEBI:29067"/>
        <dbReference type="ChEBI" id="CHEBI:43474"/>
        <dbReference type="ChEBI" id="CHEBI:59918"/>
        <dbReference type="EC" id="3.6.1.7"/>
    </reaction>
</comment>
<dbReference type="InterPro" id="IPR036046">
    <property type="entry name" value="Acylphosphatase-like_dom_sf"/>
</dbReference>
<proteinExistence type="inferred from homology"/>
<name>A0A1I4KNK1_ENTMU</name>
<feature type="domain" description="Acylphosphatase-like" evidence="7">
    <location>
        <begin position="6"/>
        <end position="94"/>
    </location>
</feature>
<dbReference type="Pfam" id="PF00708">
    <property type="entry name" value="Acylphosphatase"/>
    <property type="match status" value="1"/>
</dbReference>
<dbReference type="AlphaFoldDB" id="A0A1I4KNK1"/>
<sequence length="94" mass="10575">MLQMKKVKMNVQGRVQGVGFRYMTKIVADQLGVTGTVKNEEDGSVTIEAAGEEETIDQFIKEVKQSPSPSGRVQYVDLQEHPMMEERKKFDVIG</sequence>
<gene>
    <name evidence="8" type="ORF">A5802_001622</name>
</gene>
<dbReference type="EMBL" id="NGMS01000001">
    <property type="protein sequence ID" value="OTP27886.1"/>
    <property type="molecule type" value="Genomic_DNA"/>
</dbReference>
<evidence type="ECO:0000256" key="2">
    <source>
        <dbReference type="ARBA" id="ARBA00012150"/>
    </source>
</evidence>
<dbReference type="Proteomes" id="UP000195024">
    <property type="component" value="Unassembled WGS sequence"/>
</dbReference>
<evidence type="ECO:0000256" key="4">
    <source>
        <dbReference type="ARBA" id="ARBA00047645"/>
    </source>
</evidence>
<evidence type="ECO:0000313" key="8">
    <source>
        <dbReference type="EMBL" id="OTP27886.1"/>
    </source>
</evidence>
<reference evidence="8 9" key="1">
    <citation type="submission" date="2017-05" db="EMBL/GenBank/DDBJ databases">
        <title>The Genome Sequence of Enterococcus mundtii 6B1_DIV0119.</title>
        <authorList>
            <consortium name="The Broad Institute Genomics Platform"/>
            <consortium name="The Broad Institute Genomic Center for Infectious Diseases"/>
            <person name="Earl A."/>
            <person name="Manson A."/>
            <person name="Schwartman J."/>
            <person name="Gilmore M."/>
            <person name="Abouelleil A."/>
            <person name="Cao P."/>
            <person name="Chapman S."/>
            <person name="Cusick C."/>
            <person name="Shea T."/>
            <person name="Young S."/>
            <person name="Neafsey D."/>
            <person name="Nusbaum C."/>
            <person name="Birren B."/>
        </authorList>
    </citation>
    <scope>NUCLEOTIDE SEQUENCE [LARGE SCALE GENOMIC DNA]</scope>
    <source>
        <strain evidence="8 9">6B1_DIV0119</strain>
    </source>
</reference>
<dbReference type="PANTHER" id="PTHR47268:SF4">
    <property type="entry name" value="ACYLPHOSPHATASE"/>
    <property type="match status" value="1"/>
</dbReference>
<feature type="active site" evidence="5">
    <location>
        <position position="21"/>
    </location>
</feature>
<evidence type="ECO:0000256" key="1">
    <source>
        <dbReference type="ARBA" id="ARBA00005614"/>
    </source>
</evidence>
<dbReference type="SUPFAM" id="SSF54975">
    <property type="entry name" value="Acylphosphatase/BLUF domain-like"/>
    <property type="match status" value="1"/>
</dbReference>
<evidence type="ECO:0000313" key="9">
    <source>
        <dbReference type="Proteomes" id="UP000195024"/>
    </source>
</evidence>
<dbReference type="PRINTS" id="PR00112">
    <property type="entry name" value="ACYLPHPHTASE"/>
</dbReference>
<dbReference type="InterPro" id="IPR020456">
    <property type="entry name" value="Acylphosphatase"/>
</dbReference>
<comment type="similarity">
    <text evidence="1 6">Belongs to the acylphosphatase family.</text>
</comment>
<protein>
    <recommendedName>
        <fullName evidence="3 5">acylphosphatase</fullName>
        <ecNumber evidence="2 5">3.6.1.7</ecNumber>
    </recommendedName>
</protein>
<accession>A0A1I4KNK1</accession>
<dbReference type="PROSITE" id="PS51160">
    <property type="entry name" value="ACYLPHOSPHATASE_3"/>
    <property type="match status" value="1"/>
</dbReference>
<evidence type="ECO:0000259" key="7">
    <source>
        <dbReference type="PROSITE" id="PS51160"/>
    </source>
</evidence>
<dbReference type="EC" id="3.6.1.7" evidence="2 5"/>
<evidence type="ECO:0000256" key="3">
    <source>
        <dbReference type="ARBA" id="ARBA00015991"/>
    </source>
</evidence>
<evidence type="ECO:0000256" key="6">
    <source>
        <dbReference type="RuleBase" id="RU004168"/>
    </source>
</evidence>
<dbReference type="Gene3D" id="3.30.70.100">
    <property type="match status" value="1"/>
</dbReference>
<keyword evidence="5" id="KW-0378">Hydrolase</keyword>